<sequence>MIGWWKKSNGYSRIGEEDGSRWGRVLVVVVVGAIVTSVVLLTTNPRQYRLYGVRLEEECEEDCDCEAEASTRAPSFLGEAWEVFWTQGTEEESYIWTSTSANEDMLATVLVATGVSATGIDIDANGTTLYFTGIGCVSKVGTEGYGLEQIACVNNASGELRGLATFDRGNAIYWVDSSGKIYETAIHDSDGAYRTIGALFNELVDVAVDERTGNLFVTTPYFLFKVDPATGEHTPVIRPPFKDLRGVAVDANSREVYFTADSKISKAPTSIVSGGVDDVVVVYDGLSSPYGVAVDSTQDLLVWATDAGIYRGSPNGDAEVVQVARVDDAKFVCVLAELLPTPSPTAVPTVGPTALPTGLPVPKPTSAPSSRPNPSPTTQPSAVPTTAPTRQPTPAPTHLPSAFPSTRPAPVPSSFPTDHPTGIPTSDPTSLCFKYMVDCGYCGLEGSECAQPITSCAYGTWPYALVASCDVNFSGALVASPTDTRVCLADACYEASVAPCETSIEIFDARTSKTGTNTLDFCTRNGSLYT</sequence>
<dbReference type="SUPFAM" id="SSF63825">
    <property type="entry name" value="YWTD domain"/>
    <property type="match status" value="1"/>
</dbReference>
<keyword evidence="2" id="KW-1133">Transmembrane helix</keyword>
<protein>
    <submittedName>
        <fullName evidence="3">Uncharacterized protein</fullName>
    </submittedName>
</protein>
<name>A0AAD7U4T3_9STRA</name>
<gene>
    <name evidence="3" type="ORF">CTAYLR_007553</name>
</gene>
<feature type="transmembrane region" description="Helical" evidence="2">
    <location>
        <begin position="21"/>
        <end position="41"/>
    </location>
</feature>
<keyword evidence="4" id="KW-1185">Reference proteome</keyword>
<organism evidence="3 4">
    <name type="scientific">Chrysophaeum taylorii</name>
    <dbReference type="NCBI Taxonomy" id="2483200"/>
    <lineage>
        <taxon>Eukaryota</taxon>
        <taxon>Sar</taxon>
        <taxon>Stramenopiles</taxon>
        <taxon>Ochrophyta</taxon>
        <taxon>Pelagophyceae</taxon>
        <taxon>Pelagomonadales</taxon>
        <taxon>Pelagomonadaceae</taxon>
        <taxon>Chrysophaeum</taxon>
    </lineage>
</organism>
<dbReference type="Proteomes" id="UP001230188">
    <property type="component" value="Unassembled WGS sequence"/>
</dbReference>
<feature type="region of interest" description="Disordered" evidence="1">
    <location>
        <begin position="343"/>
        <end position="422"/>
    </location>
</feature>
<keyword evidence="2" id="KW-0472">Membrane</keyword>
<evidence type="ECO:0000313" key="3">
    <source>
        <dbReference type="EMBL" id="KAJ8598322.1"/>
    </source>
</evidence>
<reference evidence="3" key="1">
    <citation type="submission" date="2023-01" db="EMBL/GenBank/DDBJ databases">
        <title>Metagenome sequencing of chrysophaentin producing Chrysophaeum taylorii.</title>
        <authorList>
            <person name="Davison J."/>
            <person name="Bewley C."/>
        </authorList>
    </citation>
    <scope>NUCLEOTIDE SEQUENCE</scope>
    <source>
        <strain evidence="3">NIES-1699</strain>
    </source>
</reference>
<comment type="caution">
    <text evidence="3">The sequence shown here is derived from an EMBL/GenBank/DDBJ whole genome shotgun (WGS) entry which is preliminary data.</text>
</comment>
<evidence type="ECO:0000256" key="2">
    <source>
        <dbReference type="SAM" id="Phobius"/>
    </source>
</evidence>
<dbReference type="EMBL" id="JAQMWT010000677">
    <property type="protein sequence ID" value="KAJ8598322.1"/>
    <property type="molecule type" value="Genomic_DNA"/>
</dbReference>
<feature type="compositionally biased region" description="Pro residues" evidence="1">
    <location>
        <begin position="359"/>
        <end position="377"/>
    </location>
</feature>
<evidence type="ECO:0000256" key="1">
    <source>
        <dbReference type="SAM" id="MobiDB-lite"/>
    </source>
</evidence>
<accession>A0AAD7U4T3</accession>
<proteinExistence type="predicted"/>
<dbReference type="AlphaFoldDB" id="A0AAD7U4T3"/>
<keyword evidence="2" id="KW-0812">Transmembrane</keyword>
<dbReference type="Gene3D" id="2.120.10.30">
    <property type="entry name" value="TolB, C-terminal domain"/>
    <property type="match status" value="2"/>
</dbReference>
<evidence type="ECO:0000313" key="4">
    <source>
        <dbReference type="Proteomes" id="UP001230188"/>
    </source>
</evidence>
<dbReference type="InterPro" id="IPR011042">
    <property type="entry name" value="6-blade_b-propeller_TolB-like"/>
</dbReference>